<dbReference type="PIRSF" id="PIRSF012509">
    <property type="entry name" value="CamS"/>
    <property type="match status" value="1"/>
</dbReference>
<dbReference type="CDD" id="cd13440">
    <property type="entry name" value="CamS_repeat_2"/>
    <property type="match status" value="1"/>
</dbReference>
<dbReference type="AlphaFoldDB" id="A0A3M8P474"/>
<dbReference type="RefSeq" id="WP_123166376.1">
    <property type="nucleotide sequence ID" value="NZ_RIAX01000014.1"/>
</dbReference>
<accession>A0A3M8P474</accession>
<feature type="region of interest" description="Disordered" evidence="1">
    <location>
        <begin position="112"/>
        <end position="140"/>
    </location>
</feature>
<dbReference type="EMBL" id="RIAX01000014">
    <property type="protein sequence ID" value="RNF38442.1"/>
    <property type="molecule type" value="Genomic_DNA"/>
</dbReference>
<comment type="caution">
    <text evidence="2">The sequence shown here is derived from an EMBL/GenBank/DDBJ whole genome shotgun (WGS) entry which is preliminary data.</text>
</comment>
<protein>
    <submittedName>
        <fullName evidence="2">CamS family sex pheromone protein</fullName>
    </submittedName>
</protein>
<gene>
    <name evidence="2" type="ORF">EEX84_14570</name>
</gene>
<evidence type="ECO:0000256" key="1">
    <source>
        <dbReference type="SAM" id="MobiDB-lite"/>
    </source>
</evidence>
<dbReference type="InterPro" id="IPR011426">
    <property type="entry name" value="CamS"/>
</dbReference>
<reference evidence="2 3" key="1">
    <citation type="journal article" date="2018" name="Int. J. Syst. Evol. Microbiol.">
        <title>Planococcus salinus sp. nov., a moderately halophilic bacterium isolated from a saline-alkali soil.</title>
        <authorList>
            <person name="Gan L."/>
        </authorList>
    </citation>
    <scope>NUCLEOTIDE SEQUENCE [LARGE SCALE GENOMIC DNA]</scope>
    <source>
        <strain evidence="2 3">LCB217</strain>
    </source>
</reference>
<dbReference type="OrthoDB" id="9795361at2"/>
<keyword evidence="3" id="KW-1185">Reference proteome</keyword>
<sequence>MKHLWWIPVSILLLTGCVPSVTDETEVLNTEEEVETAIIPSMQLDEQYYRTLLPYKESATRGNIVNRMNSRYDIKEAENGLLRLSQRQFSPDDYYFQEGQKISSAEASTWLRRQGEEDEARTHHPLGLNAADTRTAEQTAAGEKPPASLLAHILEQNYLVKTDEETIRLGGVSIGLALNSIYYSSVNGVSYEESVPSSQLIEEGQRMADEIVKRLREKEGMADVPIAVGLFKQNSRNAISPGTYFSYGVAPGGQEAVANWSAVNEEYVVFPTSNSEEIYREVDTQFRNFKQDVEEYFSNFTSVIGTGFYQDDRLRELKVEVPIQFYGAAEIIGFTQYLTGLVLEHFPQNIEVTVSVTSTNGPEALVVRKVDQTEPIVHIYE</sequence>
<organism evidence="2 3">
    <name type="scientific">Planococcus salinus</name>
    <dbReference type="NCBI Taxonomy" id="1848460"/>
    <lineage>
        <taxon>Bacteria</taxon>
        <taxon>Bacillati</taxon>
        <taxon>Bacillota</taxon>
        <taxon>Bacilli</taxon>
        <taxon>Bacillales</taxon>
        <taxon>Caryophanaceae</taxon>
        <taxon>Planococcus</taxon>
    </lineage>
</organism>
<dbReference type="CDD" id="cd13441">
    <property type="entry name" value="CamS_repeat_1"/>
    <property type="match status" value="1"/>
</dbReference>
<dbReference type="Pfam" id="PF07537">
    <property type="entry name" value="CamS"/>
    <property type="match status" value="1"/>
</dbReference>
<proteinExistence type="predicted"/>
<evidence type="ECO:0000313" key="2">
    <source>
        <dbReference type="EMBL" id="RNF38442.1"/>
    </source>
</evidence>
<name>A0A3M8P474_9BACL</name>
<evidence type="ECO:0000313" key="3">
    <source>
        <dbReference type="Proteomes" id="UP000275473"/>
    </source>
</evidence>
<dbReference type="Proteomes" id="UP000275473">
    <property type="component" value="Unassembled WGS sequence"/>
</dbReference>
<dbReference type="PROSITE" id="PS51257">
    <property type="entry name" value="PROKAR_LIPOPROTEIN"/>
    <property type="match status" value="1"/>
</dbReference>
<dbReference type="Gene3D" id="3.10.570.10">
    <property type="entry name" value="sex pheromone staph- cam373 precursor domain"/>
    <property type="match status" value="1"/>
</dbReference>